<organism evidence="2">
    <name type="scientific">marine sediment metagenome</name>
    <dbReference type="NCBI Taxonomy" id="412755"/>
    <lineage>
        <taxon>unclassified sequences</taxon>
        <taxon>metagenomes</taxon>
        <taxon>ecological metagenomes</taxon>
    </lineage>
</organism>
<comment type="caution">
    <text evidence="2">The sequence shown here is derived from an EMBL/GenBank/DDBJ whole genome shotgun (WGS) entry which is preliminary data.</text>
</comment>
<keyword evidence="1" id="KW-0472">Membrane</keyword>
<reference evidence="2" key="1">
    <citation type="journal article" date="2015" name="Nature">
        <title>Complex archaea that bridge the gap between prokaryotes and eukaryotes.</title>
        <authorList>
            <person name="Spang A."/>
            <person name="Saw J.H."/>
            <person name="Jorgensen S.L."/>
            <person name="Zaremba-Niedzwiedzka K."/>
            <person name="Martijn J."/>
            <person name="Lind A.E."/>
            <person name="van Eijk R."/>
            <person name="Schleper C."/>
            <person name="Guy L."/>
            <person name="Ettema T.J."/>
        </authorList>
    </citation>
    <scope>NUCLEOTIDE SEQUENCE</scope>
</reference>
<accession>A0A0F8Y1V3</accession>
<evidence type="ECO:0000313" key="2">
    <source>
        <dbReference type="EMBL" id="KKK48184.1"/>
    </source>
</evidence>
<evidence type="ECO:0000256" key="1">
    <source>
        <dbReference type="SAM" id="Phobius"/>
    </source>
</evidence>
<name>A0A0F8Y1V3_9ZZZZ</name>
<feature type="transmembrane region" description="Helical" evidence="1">
    <location>
        <begin position="6"/>
        <end position="22"/>
    </location>
</feature>
<dbReference type="EMBL" id="LAZR01069197">
    <property type="protein sequence ID" value="KKK48184.1"/>
    <property type="molecule type" value="Genomic_DNA"/>
</dbReference>
<keyword evidence="1" id="KW-0812">Transmembrane</keyword>
<feature type="transmembrane region" description="Helical" evidence="1">
    <location>
        <begin position="34"/>
        <end position="53"/>
    </location>
</feature>
<keyword evidence="1" id="KW-1133">Transmembrane helix</keyword>
<protein>
    <submittedName>
        <fullName evidence="2">Uncharacterized protein</fullName>
    </submittedName>
</protein>
<sequence length="161" mass="18019">MTTTIAFAFLVLAVIVQVVFLLTRKKTADPFSHYIVFAASLLLLATIIVRSVQIRFVAVTNTFESLVFFAAAIGLVLFAYRLVAKEKTVQFIQFGIVQTSPGVTEADDIQCDRSRKLQFLRGINQSRQVMGLIDVLLDQPPVLASAIFLYRYPSFERPESP</sequence>
<gene>
    <name evidence="2" type="ORF">LCGC14_3147700</name>
</gene>
<dbReference type="AlphaFoldDB" id="A0A0F8Y1V3"/>
<proteinExistence type="predicted"/>
<feature type="transmembrane region" description="Helical" evidence="1">
    <location>
        <begin position="65"/>
        <end position="83"/>
    </location>
</feature>